<evidence type="ECO:0000313" key="3">
    <source>
        <dbReference type="Proteomes" id="UP000076727"/>
    </source>
</evidence>
<keyword evidence="3" id="KW-1185">Reference proteome</keyword>
<name>A0A165LVL5_9APHY</name>
<accession>A0A165LVL5</accession>
<dbReference type="Proteomes" id="UP000076727">
    <property type="component" value="Unassembled WGS sequence"/>
</dbReference>
<feature type="region of interest" description="Disordered" evidence="1">
    <location>
        <begin position="34"/>
        <end position="75"/>
    </location>
</feature>
<evidence type="ECO:0000313" key="2">
    <source>
        <dbReference type="EMBL" id="KZT64903.1"/>
    </source>
</evidence>
<protein>
    <submittedName>
        <fullName evidence="2">Uncharacterized protein</fullName>
    </submittedName>
</protein>
<gene>
    <name evidence="2" type="ORF">DAEQUDRAFT_568341</name>
</gene>
<reference evidence="2 3" key="1">
    <citation type="journal article" date="2016" name="Mol. Biol. Evol.">
        <title>Comparative Genomics of Early-Diverging Mushroom-Forming Fungi Provides Insights into the Origins of Lignocellulose Decay Capabilities.</title>
        <authorList>
            <person name="Nagy L.G."/>
            <person name="Riley R."/>
            <person name="Tritt A."/>
            <person name="Adam C."/>
            <person name="Daum C."/>
            <person name="Floudas D."/>
            <person name="Sun H."/>
            <person name="Yadav J.S."/>
            <person name="Pangilinan J."/>
            <person name="Larsson K.H."/>
            <person name="Matsuura K."/>
            <person name="Barry K."/>
            <person name="Labutti K."/>
            <person name="Kuo R."/>
            <person name="Ohm R.A."/>
            <person name="Bhattacharya S.S."/>
            <person name="Shirouzu T."/>
            <person name="Yoshinaga Y."/>
            <person name="Martin F.M."/>
            <person name="Grigoriev I.V."/>
            <person name="Hibbett D.S."/>
        </authorList>
    </citation>
    <scope>NUCLEOTIDE SEQUENCE [LARGE SCALE GENOMIC DNA]</scope>
    <source>
        <strain evidence="2 3">L-15889</strain>
    </source>
</reference>
<sequence>MARLRGAMSAIRTCAIMAVLGLVLMEGRNELPRARRAGKAGQGTLPVACDPPFGREHAPQPPAPPRPLPISLPRSHVPYPSPIDAYAAAPRNIPKRVYKTWSEVSRSVHDSAPPYQVQVQYLHMPASNSPAQ</sequence>
<dbReference type="AlphaFoldDB" id="A0A165LVL5"/>
<feature type="compositionally biased region" description="Pro residues" evidence="1">
    <location>
        <begin position="59"/>
        <end position="70"/>
    </location>
</feature>
<proteinExistence type="predicted"/>
<organism evidence="2 3">
    <name type="scientific">Daedalea quercina L-15889</name>
    <dbReference type="NCBI Taxonomy" id="1314783"/>
    <lineage>
        <taxon>Eukaryota</taxon>
        <taxon>Fungi</taxon>
        <taxon>Dikarya</taxon>
        <taxon>Basidiomycota</taxon>
        <taxon>Agaricomycotina</taxon>
        <taxon>Agaricomycetes</taxon>
        <taxon>Polyporales</taxon>
        <taxon>Fomitopsis</taxon>
    </lineage>
</organism>
<evidence type="ECO:0000256" key="1">
    <source>
        <dbReference type="SAM" id="MobiDB-lite"/>
    </source>
</evidence>
<dbReference type="EMBL" id="KV429115">
    <property type="protein sequence ID" value="KZT64903.1"/>
    <property type="molecule type" value="Genomic_DNA"/>
</dbReference>